<evidence type="ECO:0000259" key="1">
    <source>
        <dbReference type="PROSITE" id="PS50914"/>
    </source>
</evidence>
<dbReference type="AlphaFoldDB" id="A0A1V9FEM5"/>
<dbReference type="InterPro" id="IPR007055">
    <property type="entry name" value="BON_dom"/>
</dbReference>
<comment type="caution">
    <text evidence="2">The sequence shown here is derived from an EMBL/GenBank/DDBJ whole genome shotgun (WGS) entry which is preliminary data.</text>
</comment>
<protein>
    <recommendedName>
        <fullName evidence="1">BON domain-containing protein</fullName>
    </recommendedName>
</protein>
<dbReference type="Proteomes" id="UP000192276">
    <property type="component" value="Unassembled WGS sequence"/>
</dbReference>
<dbReference type="STRING" id="550983.A4R26_25550"/>
<dbReference type="Pfam" id="PF04972">
    <property type="entry name" value="BON"/>
    <property type="match status" value="2"/>
</dbReference>
<dbReference type="PROSITE" id="PS50914">
    <property type="entry name" value="BON"/>
    <property type="match status" value="1"/>
</dbReference>
<dbReference type="Gene3D" id="3.30.1340.30">
    <property type="match status" value="1"/>
</dbReference>
<proteinExistence type="predicted"/>
<keyword evidence="3" id="KW-1185">Reference proteome</keyword>
<evidence type="ECO:0000313" key="3">
    <source>
        <dbReference type="Proteomes" id="UP000192276"/>
    </source>
</evidence>
<reference evidence="3" key="1">
    <citation type="submission" date="2016-04" db="EMBL/GenBank/DDBJ databases">
        <authorList>
            <person name="Chen L."/>
            <person name="Zhuang W."/>
            <person name="Wang G."/>
        </authorList>
    </citation>
    <scope>NUCLEOTIDE SEQUENCE [LARGE SCALE GENOMIC DNA]</scope>
    <source>
        <strain evidence="3">208</strain>
    </source>
</reference>
<accession>A0A1V9FEM5</accession>
<gene>
    <name evidence="2" type="ORF">A4R26_25550</name>
</gene>
<organism evidence="2 3">
    <name type="scientific">Niastella populi</name>
    <dbReference type="NCBI Taxonomy" id="550983"/>
    <lineage>
        <taxon>Bacteria</taxon>
        <taxon>Pseudomonadati</taxon>
        <taxon>Bacteroidota</taxon>
        <taxon>Chitinophagia</taxon>
        <taxon>Chitinophagales</taxon>
        <taxon>Chitinophagaceae</taxon>
        <taxon>Niastella</taxon>
    </lineage>
</organism>
<evidence type="ECO:0000313" key="2">
    <source>
        <dbReference type="EMBL" id="OQP56717.1"/>
    </source>
</evidence>
<sequence>MSETESSKKYPKINPVVKDGVVTLNGECQGENCADSAAALVRNIAGVKDVVNNVREVADETDYTLRSSVQETISKYAGVQADVAAGVIVLRGQIERAQLQPLMNELSALNAKKIDNQLVVK</sequence>
<name>A0A1V9FEM5_9BACT</name>
<feature type="domain" description="BON" evidence="1">
    <location>
        <begin position="1"/>
        <end position="58"/>
    </location>
</feature>
<dbReference type="EMBL" id="LWBP01000197">
    <property type="protein sequence ID" value="OQP56717.1"/>
    <property type="molecule type" value="Genomic_DNA"/>
</dbReference>